<dbReference type="PANTHER" id="PTHR11941:SF54">
    <property type="entry name" value="ENOYL-COA HYDRATASE, MITOCHONDRIAL"/>
    <property type="match status" value="1"/>
</dbReference>
<comment type="caution">
    <text evidence="1">The sequence shown here is derived from an EMBL/GenBank/DDBJ whole genome shotgun (WGS) entry which is preliminary data.</text>
</comment>
<name>A0A8E2B6M0_9PSEU</name>
<dbReference type="PANTHER" id="PTHR11941">
    <property type="entry name" value="ENOYL-COA HYDRATASE-RELATED"/>
    <property type="match status" value="1"/>
</dbReference>
<evidence type="ECO:0000313" key="2">
    <source>
        <dbReference type="Proteomes" id="UP000550260"/>
    </source>
</evidence>
<dbReference type="AlphaFoldDB" id="A0A8E2B6M0"/>
<proteinExistence type="predicted"/>
<evidence type="ECO:0000313" key="1">
    <source>
        <dbReference type="EMBL" id="MBB2502367.1"/>
    </source>
</evidence>
<gene>
    <name evidence="1" type="ORF">H5411_24915</name>
</gene>
<reference evidence="1 2" key="1">
    <citation type="submission" date="2020-08" db="EMBL/GenBank/DDBJ databases">
        <title>Amycolatopsis echigonensis JCM 21831.</title>
        <authorList>
            <person name="Tedsree N."/>
            <person name="Kuncharoen N."/>
            <person name="Likhitwitayawuid K."/>
            <person name="Tanasupawat S."/>
        </authorList>
    </citation>
    <scope>NUCLEOTIDE SEQUENCE [LARGE SCALE GENOMIC DNA]</scope>
    <source>
        <strain evidence="1 2">JCM 21831</strain>
    </source>
</reference>
<dbReference type="Gene3D" id="3.90.226.10">
    <property type="entry name" value="2-enoyl-CoA Hydratase, Chain A, domain 1"/>
    <property type="match status" value="1"/>
</dbReference>
<dbReference type="EMBL" id="JACJHR010000037">
    <property type="protein sequence ID" value="MBB2502367.1"/>
    <property type="molecule type" value="Genomic_DNA"/>
</dbReference>
<protein>
    <submittedName>
        <fullName evidence="1">Enoyl-CoA hydratase/isomerase family protein</fullName>
    </submittedName>
</protein>
<dbReference type="InterPro" id="IPR001753">
    <property type="entry name" value="Enoyl-CoA_hydra/iso"/>
</dbReference>
<dbReference type="GO" id="GO:0006635">
    <property type="term" value="P:fatty acid beta-oxidation"/>
    <property type="evidence" value="ECO:0007669"/>
    <property type="project" value="TreeGrafter"/>
</dbReference>
<dbReference type="RefSeq" id="WP_183125198.1">
    <property type="nucleotide sequence ID" value="NZ_JACJHR010000037.1"/>
</dbReference>
<dbReference type="Proteomes" id="UP000550260">
    <property type="component" value="Unassembled WGS sequence"/>
</dbReference>
<accession>A0A8E2B6M0</accession>
<dbReference type="GO" id="GO:0003824">
    <property type="term" value="F:catalytic activity"/>
    <property type="evidence" value="ECO:0007669"/>
    <property type="project" value="UniProtKB-ARBA"/>
</dbReference>
<organism evidence="1 2">
    <name type="scientific">Amycolatopsis echigonensis</name>
    <dbReference type="NCBI Taxonomy" id="2576905"/>
    <lineage>
        <taxon>Bacteria</taxon>
        <taxon>Bacillati</taxon>
        <taxon>Actinomycetota</taxon>
        <taxon>Actinomycetes</taxon>
        <taxon>Pseudonocardiales</taxon>
        <taxon>Pseudonocardiaceae</taxon>
        <taxon>Amycolatopsis</taxon>
    </lineage>
</organism>
<dbReference type="CDD" id="cd06558">
    <property type="entry name" value="crotonase-like"/>
    <property type="match status" value="1"/>
</dbReference>
<sequence>MRGAGSDEATADGTWTEERHGPVVLARWSRPPMNYFTDAGLAGLSAGLDRWEAEGIGALVLAGGVPGRFITHFDVDEVLNGQRAMDPVTAPRRSTVAQALTLRLHSLPFPVLAALNGDAMGWGFELALAADARVGERGDHRYGLVEVRLGIVPGAGGLTRMARLAGTGRALLHGLSARPISPEEAHGLGLVEELADDSVAAALAHAQRIAAMPRTAVAMAKRLVHRGADLPLRAALDQEADCAFRAKLRADSAAALTAYRQVPPADRRNWLEADPRRV</sequence>
<dbReference type="SUPFAM" id="SSF52096">
    <property type="entry name" value="ClpP/crotonase"/>
    <property type="match status" value="1"/>
</dbReference>
<dbReference type="Pfam" id="PF00378">
    <property type="entry name" value="ECH_1"/>
    <property type="match status" value="1"/>
</dbReference>
<dbReference type="InterPro" id="IPR029045">
    <property type="entry name" value="ClpP/crotonase-like_dom_sf"/>
</dbReference>